<dbReference type="Proteomes" id="UP000698752">
    <property type="component" value="Unassembled WGS sequence"/>
</dbReference>
<dbReference type="PROSITE" id="PS00061">
    <property type="entry name" value="ADH_SHORT"/>
    <property type="match status" value="1"/>
</dbReference>
<dbReference type="Pfam" id="PF13561">
    <property type="entry name" value="adh_short_C2"/>
    <property type="match status" value="1"/>
</dbReference>
<dbReference type="CDD" id="cd05233">
    <property type="entry name" value="SDR_c"/>
    <property type="match status" value="1"/>
</dbReference>
<protein>
    <submittedName>
        <fullName evidence="4">SDR family oxidoreductase</fullName>
    </submittedName>
</protein>
<proteinExistence type="inferred from homology"/>
<name>A0ABS5EGE6_9PROT</name>
<sequence length="283" mass="29309">MPLRRRDAHGRRQKLTAQEPDMSPRLNDKVAFITGAGIGGIGAASALAFAKEGARVAVCDILPERGEATVAEISAAGGEAFFVRADVSSDDQVRAAIESTVAKFGALHVLMCSAGGSIPEDDFIADVDLTVFDHTMRLDLLGTMLACRYAIPEIIKSGGGSVVNMSSGAALRGASPAHVYTAAKGAIISLTRALAGTYAKDHVRVNAIAAGRILSKRILESIGAPGQAGSVPDRQDAAGRLKDYPFWVGGPEDIASIALFLASEESKMVTGATIPADGGRSAY</sequence>
<dbReference type="InterPro" id="IPR002347">
    <property type="entry name" value="SDR_fam"/>
</dbReference>
<evidence type="ECO:0000256" key="1">
    <source>
        <dbReference type="ARBA" id="ARBA00006484"/>
    </source>
</evidence>
<dbReference type="EMBL" id="JAAEDI010000010">
    <property type="protein sequence ID" value="MBR0650096.1"/>
    <property type="molecule type" value="Genomic_DNA"/>
</dbReference>
<dbReference type="InterPro" id="IPR020904">
    <property type="entry name" value="Sc_DH/Rdtase_CS"/>
</dbReference>
<evidence type="ECO:0000256" key="2">
    <source>
        <dbReference type="ARBA" id="ARBA00023002"/>
    </source>
</evidence>
<dbReference type="Gene3D" id="3.40.50.720">
    <property type="entry name" value="NAD(P)-binding Rossmann-like Domain"/>
    <property type="match status" value="1"/>
</dbReference>
<dbReference type="PANTHER" id="PTHR24321:SF8">
    <property type="entry name" value="ESTRADIOL 17-BETA-DEHYDROGENASE 8-RELATED"/>
    <property type="match status" value="1"/>
</dbReference>
<dbReference type="PANTHER" id="PTHR24321">
    <property type="entry name" value="DEHYDROGENASES, SHORT CHAIN"/>
    <property type="match status" value="1"/>
</dbReference>
<comment type="similarity">
    <text evidence="1">Belongs to the short-chain dehydrogenases/reductases (SDR) family.</text>
</comment>
<feature type="compositionally biased region" description="Basic residues" evidence="3">
    <location>
        <begin position="1"/>
        <end position="14"/>
    </location>
</feature>
<reference evidence="5" key="1">
    <citation type="journal article" date="2021" name="Syst. Appl. Microbiol.">
        <title>Roseomonas hellenica sp. nov., isolated from roots of wild-growing Alkanna tinctoria.</title>
        <authorList>
            <person name="Rat A."/>
            <person name="Naranjo H.D."/>
            <person name="Lebbe L."/>
            <person name="Cnockaert M."/>
            <person name="Krigas N."/>
            <person name="Grigoriadou K."/>
            <person name="Maloupa E."/>
            <person name="Willems A."/>
        </authorList>
    </citation>
    <scope>NUCLEOTIDE SEQUENCE [LARGE SCALE GENOMIC DNA]</scope>
    <source>
        <strain evidence="5">LMG 31159</strain>
    </source>
</reference>
<dbReference type="PRINTS" id="PR00080">
    <property type="entry name" value="SDRFAMILY"/>
</dbReference>
<evidence type="ECO:0000313" key="5">
    <source>
        <dbReference type="Proteomes" id="UP000698752"/>
    </source>
</evidence>
<accession>A0ABS5EGE6</accession>
<comment type="caution">
    <text evidence="4">The sequence shown here is derived from an EMBL/GenBank/DDBJ whole genome shotgun (WGS) entry which is preliminary data.</text>
</comment>
<feature type="region of interest" description="Disordered" evidence="3">
    <location>
        <begin position="1"/>
        <end position="21"/>
    </location>
</feature>
<dbReference type="PRINTS" id="PR00081">
    <property type="entry name" value="GDHRDH"/>
</dbReference>
<organism evidence="4 5">
    <name type="scientific">Neoroseomonas terrae</name>
    <dbReference type="NCBI Taxonomy" id="424799"/>
    <lineage>
        <taxon>Bacteria</taxon>
        <taxon>Pseudomonadati</taxon>
        <taxon>Pseudomonadota</taxon>
        <taxon>Alphaproteobacteria</taxon>
        <taxon>Acetobacterales</taxon>
        <taxon>Acetobacteraceae</taxon>
        <taxon>Neoroseomonas</taxon>
    </lineage>
</organism>
<keyword evidence="2" id="KW-0560">Oxidoreductase</keyword>
<gene>
    <name evidence="4" type="ORF">GXW78_10515</name>
</gene>
<dbReference type="InterPro" id="IPR036291">
    <property type="entry name" value="NAD(P)-bd_dom_sf"/>
</dbReference>
<evidence type="ECO:0000256" key="3">
    <source>
        <dbReference type="SAM" id="MobiDB-lite"/>
    </source>
</evidence>
<keyword evidence="5" id="KW-1185">Reference proteome</keyword>
<dbReference type="SUPFAM" id="SSF51735">
    <property type="entry name" value="NAD(P)-binding Rossmann-fold domains"/>
    <property type="match status" value="1"/>
</dbReference>
<evidence type="ECO:0000313" key="4">
    <source>
        <dbReference type="EMBL" id="MBR0650096.1"/>
    </source>
</evidence>